<dbReference type="Proteomes" id="UP001241748">
    <property type="component" value="Unassembled WGS sequence"/>
</dbReference>
<evidence type="ECO:0000313" key="1">
    <source>
        <dbReference type="EMBL" id="MFB3171245.1"/>
    </source>
</evidence>
<protein>
    <submittedName>
        <fullName evidence="1">DUF2535 family protein</fullName>
    </submittedName>
</protein>
<keyword evidence="2" id="KW-1185">Reference proteome</keyword>
<comment type="caution">
    <text evidence="1">The sequence shown here is derived from an EMBL/GenBank/DDBJ whole genome shotgun (WGS) entry which is preliminary data.</text>
</comment>
<reference evidence="1 2" key="1">
    <citation type="submission" date="2024-05" db="EMBL/GenBank/DDBJ databases">
        <authorList>
            <person name="Venkateswaran K."/>
        </authorList>
    </citation>
    <scope>NUCLEOTIDE SEQUENCE [LARGE SCALE GENOMIC DNA]</scope>
    <source>
        <strain evidence="1 2">179-C4-2-HS</strain>
    </source>
</reference>
<dbReference type="EMBL" id="JAROBZ020000007">
    <property type="protein sequence ID" value="MFB3171245.1"/>
    <property type="molecule type" value="Genomic_DNA"/>
</dbReference>
<name>A0ABV4Z2E7_9BACI</name>
<organism evidence="1 2">
    <name type="scientific">Neobacillus driksii</name>
    <dbReference type="NCBI Taxonomy" id="3035913"/>
    <lineage>
        <taxon>Bacteria</taxon>
        <taxon>Bacillati</taxon>
        <taxon>Bacillota</taxon>
        <taxon>Bacilli</taxon>
        <taxon>Bacillales</taxon>
        <taxon>Bacillaceae</taxon>
        <taxon>Neobacillus</taxon>
    </lineage>
</organism>
<evidence type="ECO:0000313" key="2">
    <source>
        <dbReference type="Proteomes" id="UP001241748"/>
    </source>
</evidence>
<gene>
    <name evidence="1" type="ORF">P5G62_029555</name>
</gene>
<accession>A0ABV4Z2E7</accession>
<dbReference type="RefSeq" id="WP_306076668.1">
    <property type="nucleotide sequence ID" value="NZ_JAROBZ020000007.1"/>
</dbReference>
<dbReference type="InterPro" id="IPR019687">
    <property type="entry name" value="DUF2535"/>
</dbReference>
<dbReference type="Pfam" id="PF10751">
    <property type="entry name" value="DUF2535"/>
    <property type="match status" value="1"/>
</dbReference>
<sequence length="83" mass="10054">MLCKSLEFTNTFGQKIKIMDIPVLDSNHQYYFLVQVRLQRFISLLNGQHQEISSHSFREHMKRKMNWVEFKELYSIQVFKNNA</sequence>
<proteinExistence type="predicted"/>